<sequence>MNHYFSKKYQFSIRKLKLGVCSVIIGTAFLYNHQTILAEETTPVAENQLITAPSSDATAAPTTDSSQDTFEEASTTTDTQALADPQVTQDTQEVQDTQDTQDIQEVQDTQATQDTKDTKEAQVLPDWYATSAVPGSVEVIEKNGIRYNSLSAVDGNDNGKNAAIFEKKGLEISEDGNATVTVTFIEQSETGEGRFGAFLHHKDNNNNIFVGYDRYGWFWEYKVNGVGEWLKNRIASAPVKGSLNELSISLKSDGQLNATVNGSKVIDTYVIASNILSQLKAERKIALKLGKFGSEITKIDIQADNQEGVTPAAEVDSTDDGSQIDESLYSYDLIKSDQMSVKIDTSFPRIREYTLGDATLPGQVLAINRLIINGKEIEPEVHYEKVDASTALYTLRAKDSQQFIDATIKLQLKVVDNELHYDMVKITNHYEVTPNKSIDDPRKLIDTIQIPDNFLVSVSSADKDAKFDGARMSTNTHRKGDTHIAVTRTMDDHSAGYMYGFVSNNSLAAAVWSNSQYSYGGGSNDFTRLTAQKYSANNENFIGIQSSPFIYQRAYNNQVYDESTFVLPSAKVIITTDLNNDNSIDWQDGAIAYRNIMNNPEGAENVKDLVAQRVVMNFGSQAQNPFLMSLDGIKKVSLNTDGLGQSLLLKGYGSEGHDSGHLNYADVGRRIGGIEDFKKLIEAAKAYGAKIGIHVNASETYPESIYFIPERLRQNADGSYAYGWNWIDQGINISQAYDMANGRSERFKALRDAIGDGLDFVYVDVWGNGQAGGENAWETHMLAKEITEQGWRVAFEWGYAGEYDSTFQHWAADLTYGGFSLKGINSDIVRFIRNHQKDSWIGDYPSYGGAANNPLLGGYSMKDFEGWQGRSDYRGYITNLFTYDVPTKFVQHFEVTNWVNGNPVTMTDNGETYSWTPDMQITLRDKAGKTLIIKRKSNDINDTGYRERTMTLDGRVIYDGTAYLIPWQWDANGLALETNQDKMYYFNTTSGETVWTLPADWANSHKVYFYKLTDLGKVEEQILSVSDGKVTLLGEANTPYVLYRLPQQNPIISWSEGMHIVDSGFNSGSLDHWSTINGDKASIVRSQGDNPMLKLDANDQTISLTQKLTNLKPNTTYAAYVGVDNRSDAKAVLTVNVGDKTVSNYTTKSIAYNYVKAYAHNTLPQNATINNKSFFQNLYVFFTTGDSVADVSLTLSREGEEEELSSGAVYFDEIRIFENTSTMFGNSHDTSLAEFFQDFENVPQGIFPFVIGGVEGVEDNRTHLSEKNAPYTQRGWNDKKISDVIDGSWSLKTNGLVGRNKIIYQTIPQNFRFEAGKTYRVTFDYESGSDNAYAFVIGDGLYSGKPSDLIMHKLQNSWIDHHTARQVSFVLTGSESGETWIGIFSTADGGDTKGESGSKANFRGYNDFILDNLRIQEITVTPELIIEEAIKANTPVVDGDYTDDSLNAYKDSLRDLIYADKHISLEEAYSLAELVTAARNALIRRKTSITINDLESVKANRQNVSSDFAMAFDNNPETLWHTSWAGGAVGLPAIATFKEPQAITHLDYLPRINGSNGRVKAGTLEIIDANGQAHLFEFSDWGNDRQLKRIDFGKIIDVKQIIFTATKTYGGSAREENQFVSAAELYFGLVLPENLKPDQSIYNEALIAAKERFATNDTSLIHDIENLQAELVNHNLWTPNAISMLTQRLNQLNPINLVETENTVEDENPAMPVPPTEQNTATNLDESSDTVEETEGLDELEVDTTSELTAITDKEETDTATSLDESSDTVEETEDLAEIEDQATSELATLADKKETDTATNLDESSETVEKTEDLAELEDQATSELTTLADKEETDTATRSEDSSQTTDETEDLAELEDQATSDLTTLADKKEQNKAKHITSQALPNTGSASNLFLVSIGSLLATLGLSGFRRKD</sequence>
<evidence type="ECO:0000259" key="6">
    <source>
        <dbReference type="PROSITE" id="PS50847"/>
    </source>
</evidence>
<dbReference type="Gene3D" id="6.10.140.660">
    <property type="match status" value="1"/>
</dbReference>
<dbReference type="InterPro" id="IPR040502">
    <property type="entry name" value="GH101_dom-6"/>
</dbReference>
<dbReference type="Gene3D" id="2.70.98.10">
    <property type="match status" value="1"/>
</dbReference>
<dbReference type="Pfam" id="PF12905">
    <property type="entry name" value="Glyco_hydro_101"/>
    <property type="match status" value="1"/>
</dbReference>
<dbReference type="CDD" id="cd14244">
    <property type="entry name" value="GH_101_like"/>
    <property type="match status" value="1"/>
</dbReference>
<feature type="region of interest" description="Disordered" evidence="5">
    <location>
        <begin position="1751"/>
        <end position="1889"/>
    </location>
</feature>
<dbReference type="Pfam" id="PF17995">
    <property type="entry name" value="GH101_N"/>
    <property type="match status" value="1"/>
</dbReference>
<feature type="compositionally biased region" description="Basic and acidic residues" evidence="5">
    <location>
        <begin position="1830"/>
        <end position="1843"/>
    </location>
</feature>
<feature type="compositionally biased region" description="Low complexity" evidence="5">
    <location>
        <begin position="86"/>
        <end position="98"/>
    </location>
</feature>
<dbReference type="InterPro" id="IPR014718">
    <property type="entry name" value="GH-type_carb-bd"/>
</dbReference>
<dbReference type="NCBIfam" id="TIGR01168">
    <property type="entry name" value="YSIRK_signal"/>
    <property type="match status" value="1"/>
</dbReference>
<dbReference type="Pfam" id="PF17451">
    <property type="entry name" value="Glyco_hyd_101C"/>
    <property type="match status" value="1"/>
</dbReference>
<feature type="region of interest" description="Disordered" evidence="5">
    <location>
        <begin position="52"/>
        <end position="98"/>
    </location>
</feature>
<evidence type="ECO:0000256" key="5">
    <source>
        <dbReference type="SAM" id="MobiDB-lite"/>
    </source>
</evidence>
<dbReference type="InterPro" id="IPR008979">
    <property type="entry name" value="Galactose-bd-like_sf"/>
</dbReference>
<proteinExistence type="predicted"/>
<keyword evidence="3" id="KW-0732">Signal</keyword>
<feature type="compositionally biased region" description="Acidic residues" evidence="5">
    <location>
        <begin position="1765"/>
        <end position="1783"/>
    </location>
</feature>
<dbReference type="Gene3D" id="2.60.40.1180">
    <property type="entry name" value="Golgi alpha-mannosidase II"/>
    <property type="match status" value="1"/>
</dbReference>
<feature type="compositionally biased region" description="Polar residues" evidence="5">
    <location>
        <begin position="1716"/>
        <end position="1725"/>
    </location>
</feature>
<dbReference type="InterPro" id="IPR013780">
    <property type="entry name" value="Glyco_hydro_b"/>
</dbReference>
<dbReference type="Pfam" id="PF00746">
    <property type="entry name" value="Gram_pos_anchor"/>
    <property type="match status" value="1"/>
</dbReference>
<dbReference type="SUPFAM" id="SSF49785">
    <property type="entry name" value="Galactose-binding domain-like"/>
    <property type="match status" value="1"/>
</dbReference>
<dbReference type="InterPro" id="IPR040633">
    <property type="entry name" value="Gal_mutarotas_3"/>
</dbReference>
<feature type="compositionally biased region" description="Polar residues" evidence="5">
    <location>
        <begin position="1880"/>
        <end position="1889"/>
    </location>
</feature>
<evidence type="ECO:0000256" key="3">
    <source>
        <dbReference type="ARBA" id="ARBA00022729"/>
    </source>
</evidence>
<evidence type="ECO:0000256" key="4">
    <source>
        <dbReference type="ARBA" id="ARBA00023088"/>
    </source>
</evidence>
<keyword evidence="1" id="KW-0134">Cell wall</keyword>
<dbReference type="Gene3D" id="2.60.120.870">
    <property type="match status" value="1"/>
</dbReference>
<organism evidence="7 8">
    <name type="scientific">Streptococcus gallolyticus</name>
    <dbReference type="NCBI Taxonomy" id="315405"/>
    <lineage>
        <taxon>Bacteria</taxon>
        <taxon>Bacillati</taxon>
        <taxon>Bacillota</taxon>
        <taxon>Bacilli</taxon>
        <taxon>Lactobacillales</taxon>
        <taxon>Streptococcaceae</taxon>
        <taxon>Streptococcus</taxon>
    </lineage>
</organism>
<dbReference type="GO" id="GO:0033926">
    <property type="term" value="F:endo-alpha-N-acetylgalactosaminidase activity"/>
    <property type="evidence" value="ECO:0007669"/>
    <property type="project" value="InterPro"/>
</dbReference>
<dbReference type="EMBL" id="NETH01000050">
    <property type="protein sequence ID" value="RCW16364.1"/>
    <property type="molecule type" value="Genomic_DNA"/>
</dbReference>
<reference evidence="7 8" key="1">
    <citation type="journal article" date="2018" name="Sci. Rep.">
        <title>Network-guided genomic and metagenomic analysis of the faecal microbiota of the critically endangered kakapo.</title>
        <authorList>
            <person name="Waite D.W."/>
            <person name="Dsouza M."/>
            <person name="Sekiguchi Y."/>
            <person name="Hugenholtz P."/>
            <person name="Taylor M.W."/>
        </authorList>
    </citation>
    <scope>NUCLEOTIDE SEQUENCE [LARGE SCALE GENOMIC DNA]</scope>
    <source>
        <strain evidence="7 8">BI02</strain>
    </source>
</reference>
<dbReference type="PROSITE" id="PS50847">
    <property type="entry name" value="GRAM_POS_ANCHORING"/>
    <property type="match status" value="1"/>
</dbReference>
<dbReference type="Gene3D" id="3.20.20.80">
    <property type="entry name" value="Glycosidases"/>
    <property type="match status" value="1"/>
</dbReference>
<comment type="caution">
    <text evidence="7">The sequence shown here is derived from an EMBL/GenBank/DDBJ whole genome shotgun (WGS) entry which is preliminary data.</text>
</comment>
<dbReference type="Gene3D" id="2.60.120.260">
    <property type="entry name" value="Galactose-binding domain-like"/>
    <property type="match status" value="3"/>
</dbReference>
<gene>
    <name evidence="7" type="ORF">CAC02_08920</name>
</gene>
<evidence type="ECO:0000256" key="2">
    <source>
        <dbReference type="ARBA" id="ARBA00022525"/>
    </source>
</evidence>
<name>A0A368UBK8_9STRE</name>
<dbReference type="Pfam" id="PF18080">
    <property type="entry name" value="Gal_mutarotas_3"/>
    <property type="match status" value="1"/>
</dbReference>
<keyword evidence="2" id="KW-0964">Secreted</keyword>
<dbReference type="InterPro" id="IPR049314">
    <property type="entry name" value="GH101_dom-5"/>
</dbReference>
<dbReference type="Pfam" id="PF04650">
    <property type="entry name" value="YSIRK_signal"/>
    <property type="match status" value="1"/>
</dbReference>
<evidence type="ECO:0000313" key="7">
    <source>
        <dbReference type="EMBL" id="RCW16364.1"/>
    </source>
</evidence>
<dbReference type="InterPro" id="IPR035364">
    <property type="entry name" value="Beta_sandwich_GH101"/>
</dbReference>
<feature type="domain" description="Gram-positive cocci surface proteins LPxTG" evidence="6">
    <location>
        <begin position="1885"/>
        <end position="1915"/>
    </location>
</feature>
<dbReference type="Proteomes" id="UP000253215">
    <property type="component" value="Unassembled WGS sequence"/>
</dbReference>
<accession>A0A368UBK8</accession>
<feature type="compositionally biased region" description="Acidic residues" evidence="5">
    <location>
        <begin position="1849"/>
        <end position="1861"/>
    </location>
</feature>
<feature type="region of interest" description="Disordered" evidence="5">
    <location>
        <begin position="1704"/>
        <end position="1736"/>
    </location>
</feature>
<dbReference type="InterPro" id="IPR019931">
    <property type="entry name" value="LPXTG_anchor"/>
</dbReference>
<feature type="compositionally biased region" description="Low complexity" evidence="5">
    <location>
        <begin position="52"/>
        <end position="66"/>
    </location>
</feature>
<dbReference type="NCBIfam" id="TIGR01167">
    <property type="entry name" value="LPXTG_anchor"/>
    <property type="match status" value="1"/>
</dbReference>
<dbReference type="Pfam" id="PF21466">
    <property type="entry name" value="GH101_dom-5"/>
    <property type="match status" value="1"/>
</dbReference>
<dbReference type="GO" id="GO:0030246">
    <property type="term" value="F:carbohydrate binding"/>
    <property type="evidence" value="ECO:0007669"/>
    <property type="project" value="InterPro"/>
</dbReference>
<evidence type="ECO:0000313" key="8">
    <source>
        <dbReference type="Proteomes" id="UP000253215"/>
    </source>
</evidence>
<feature type="compositionally biased region" description="Acidic residues" evidence="5">
    <location>
        <begin position="1726"/>
        <end position="1736"/>
    </location>
</feature>
<dbReference type="InterPro" id="IPR025706">
    <property type="entry name" value="Endoa_GalNAc"/>
</dbReference>
<keyword evidence="4" id="KW-0572">Peptidoglycan-anchor</keyword>
<dbReference type="InterPro" id="IPR040575">
    <property type="entry name" value="GH101_N"/>
</dbReference>
<evidence type="ECO:0000256" key="1">
    <source>
        <dbReference type="ARBA" id="ARBA00022512"/>
    </source>
</evidence>
<dbReference type="Pfam" id="PF17974">
    <property type="entry name" value="GalBD_like"/>
    <property type="match status" value="1"/>
</dbReference>
<dbReference type="InterPro" id="IPR005877">
    <property type="entry name" value="YSIRK_signal_dom"/>
</dbReference>
<protein>
    <recommendedName>
        <fullName evidence="6">Gram-positive cocci surface proteins LPxTG domain-containing protein</fullName>
    </recommendedName>
</protein>